<evidence type="ECO:0000313" key="2">
    <source>
        <dbReference type="EMBL" id="GMA38211.1"/>
    </source>
</evidence>
<reference evidence="3" key="1">
    <citation type="journal article" date="2019" name="Int. J. Syst. Evol. Microbiol.">
        <title>The Global Catalogue of Microorganisms (GCM) 10K type strain sequencing project: providing services to taxonomists for standard genome sequencing and annotation.</title>
        <authorList>
            <consortium name="The Broad Institute Genomics Platform"/>
            <consortium name="The Broad Institute Genome Sequencing Center for Infectious Disease"/>
            <person name="Wu L."/>
            <person name="Ma J."/>
        </authorList>
    </citation>
    <scope>NUCLEOTIDE SEQUENCE [LARGE SCALE GENOMIC DNA]</scope>
    <source>
        <strain evidence="3">NBRC 113072</strain>
    </source>
</reference>
<feature type="region of interest" description="Disordered" evidence="1">
    <location>
        <begin position="186"/>
        <end position="222"/>
    </location>
</feature>
<organism evidence="2 3">
    <name type="scientific">Mobilicoccus caccae</name>
    <dbReference type="NCBI Taxonomy" id="1859295"/>
    <lineage>
        <taxon>Bacteria</taxon>
        <taxon>Bacillati</taxon>
        <taxon>Actinomycetota</taxon>
        <taxon>Actinomycetes</taxon>
        <taxon>Micrococcales</taxon>
        <taxon>Dermatophilaceae</taxon>
        <taxon>Mobilicoccus</taxon>
    </lineage>
</organism>
<dbReference type="Proteomes" id="UP001157126">
    <property type="component" value="Unassembled WGS sequence"/>
</dbReference>
<keyword evidence="3" id="KW-1185">Reference proteome</keyword>
<evidence type="ECO:0000313" key="3">
    <source>
        <dbReference type="Proteomes" id="UP001157126"/>
    </source>
</evidence>
<proteinExistence type="predicted"/>
<name>A0ABQ6IL77_9MICO</name>
<evidence type="ECO:0000256" key="1">
    <source>
        <dbReference type="SAM" id="MobiDB-lite"/>
    </source>
</evidence>
<accession>A0ABQ6IL77</accession>
<gene>
    <name evidence="2" type="ORF">GCM10025883_02560</name>
</gene>
<sequence length="222" mass="23518">MDEDGQDPRFAAADGPDIPTETGGATGAHADASGTVDTGSRDRTTPLSILPPDTLDRHSTRLYMLAIRHPNLTKLHMIAAGLPEENLDTIIDLLSEQGLLRPVGADTWEAIPPDLALPSLASTYEARATYLRDSAESLAYVYHSTRLPSGEPTQRITVLRNNEELSAAISLVIGTATSEVWAAYDDSPARPTSSATTWSGTAPGSSPPTAPRCGAARRSTAR</sequence>
<dbReference type="RefSeq" id="WP_284302303.1">
    <property type="nucleotide sequence ID" value="NZ_BSUO01000001.1"/>
</dbReference>
<protein>
    <submittedName>
        <fullName evidence="2">Uncharacterized protein</fullName>
    </submittedName>
</protein>
<dbReference type="EMBL" id="BSUO01000001">
    <property type="protein sequence ID" value="GMA38211.1"/>
    <property type="molecule type" value="Genomic_DNA"/>
</dbReference>
<feature type="region of interest" description="Disordered" evidence="1">
    <location>
        <begin position="1"/>
        <end position="48"/>
    </location>
</feature>
<comment type="caution">
    <text evidence="2">The sequence shown here is derived from an EMBL/GenBank/DDBJ whole genome shotgun (WGS) entry which is preliminary data.</text>
</comment>
<feature type="compositionally biased region" description="Polar residues" evidence="1">
    <location>
        <begin position="190"/>
        <end position="204"/>
    </location>
</feature>